<dbReference type="GO" id="GO:0009986">
    <property type="term" value="C:cell surface"/>
    <property type="evidence" value="ECO:0007669"/>
    <property type="project" value="TreeGrafter"/>
</dbReference>
<dbReference type="GO" id="GO:0042973">
    <property type="term" value="F:glucan endo-1,3-beta-D-glucosidase activity"/>
    <property type="evidence" value="ECO:0007669"/>
    <property type="project" value="TreeGrafter"/>
</dbReference>
<feature type="signal peptide" evidence="12">
    <location>
        <begin position="1"/>
        <end position="17"/>
    </location>
</feature>
<sequence length="370" mass="38987">MLFKSFVQAAIVASAIAQPIQHQHHQHEKKAVVVTNWNTVFVTQTAGAPQQEESQPTAEAQPDNEAHAAGVIGDLIGGGDSSSSASSTASTPSKPAPSSSGSDSVSIPSSTGSFSGPAKAITYSPYSDDGGCKSASQIKKEVSKLSGFETIRLYGVDCNQVEAALSGFAPGQKLFAGIFDVHQIEKDVETLSKAVKNHGGWDVVSTVSIGNELVNAGQATPSQIGKYVESGRSALKSQGYSGPVVSVDTFIAVINNPDLCKHSDYMAVNAHAFFDGHIAAKDAGDWVLLQLQRVSNACGDSKKVFITETGWPTKGDSNKVAIPSSENQKSALQSISDKCGDSVTYFNAYNDMWKNPGPFNAEQFWGVYTA</sequence>
<evidence type="ECO:0000313" key="14">
    <source>
        <dbReference type="Proteomes" id="UP000244309"/>
    </source>
</evidence>
<evidence type="ECO:0000256" key="10">
    <source>
        <dbReference type="RuleBase" id="RU004335"/>
    </source>
</evidence>
<evidence type="ECO:0000256" key="6">
    <source>
        <dbReference type="ARBA" id="ARBA00022801"/>
    </source>
</evidence>
<proteinExistence type="inferred from homology"/>
<dbReference type="STRING" id="45357.A0A2V1AWL4"/>
<keyword evidence="7" id="KW-0325">Glycoprotein</keyword>
<evidence type="ECO:0000256" key="12">
    <source>
        <dbReference type="SAM" id="SignalP"/>
    </source>
</evidence>
<dbReference type="InterPro" id="IPR017853">
    <property type="entry name" value="GH"/>
</dbReference>
<reference evidence="13 14" key="1">
    <citation type="submission" date="2017-12" db="EMBL/GenBank/DDBJ databases">
        <title>Genome Sequence of a Multidrug-Resistant Candida haemulonii Isolate from a Patient with Chronic Leg Ulcers in Israel.</title>
        <authorList>
            <person name="Chow N.A."/>
            <person name="Gade L."/>
            <person name="Batra D."/>
            <person name="Rowe L.A."/>
            <person name="Ben-Ami R."/>
            <person name="Loparev V.N."/>
            <person name="Litvintseva A.P."/>
        </authorList>
    </citation>
    <scope>NUCLEOTIDE SEQUENCE [LARGE SCALE GENOMIC DNA]</scope>
    <source>
        <strain evidence="13 14">B11899</strain>
    </source>
</reference>
<dbReference type="GO" id="GO:0071555">
    <property type="term" value="P:cell wall organization"/>
    <property type="evidence" value="ECO:0007669"/>
    <property type="project" value="UniProtKB-KW"/>
</dbReference>
<feature type="chain" id="PRO_5015930092" description="Cell surface mannoprotein MP65" evidence="12">
    <location>
        <begin position="18"/>
        <end position="370"/>
    </location>
</feature>
<dbReference type="PANTHER" id="PTHR16631">
    <property type="entry name" value="GLUCAN 1,3-BETA-GLUCOSIDASE"/>
    <property type="match status" value="1"/>
</dbReference>
<keyword evidence="4" id="KW-0964">Secreted</keyword>
<protein>
    <recommendedName>
        <fullName evidence="15">Cell surface mannoprotein MP65</fullName>
    </recommendedName>
</protein>
<name>A0A2V1AWL4_9ASCO</name>
<keyword evidence="8" id="KW-0326">Glycosidase</keyword>
<dbReference type="Pfam" id="PF00332">
    <property type="entry name" value="Glyco_hydro_17"/>
    <property type="match status" value="1"/>
</dbReference>
<dbReference type="GO" id="GO:0005576">
    <property type="term" value="C:extracellular region"/>
    <property type="evidence" value="ECO:0007669"/>
    <property type="project" value="TreeGrafter"/>
</dbReference>
<dbReference type="AlphaFoldDB" id="A0A2V1AWL4"/>
<dbReference type="PANTHER" id="PTHR16631:SF14">
    <property type="entry name" value="FAMILY 17 GLUCOSIDASE SCW10-RELATED"/>
    <property type="match status" value="1"/>
</dbReference>
<evidence type="ECO:0000256" key="9">
    <source>
        <dbReference type="ARBA" id="ARBA00023316"/>
    </source>
</evidence>
<dbReference type="EMBL" id="PKFO01000006">
    <property type="protein sequence ID" value="PVH22184.1"/>
    <property type="molecule type" value="Genomic_DNA"/>
</dbReference>
<dbReference type="InterPro" id="IPR050732">
    <property type="entry name" value="Beta-glucan_modifiers"/>
</dbReference>
<keyword evidence="14" id="KW-1185">Reference proteome</keyword>
<gene>
    <name evidence="13" type="ORF">CXQ85_004854</name>
</gene>
<dbReference type="FunFam" id="3.20.20.80:FF:000111">
    <property type="entry name" value="Soluble cell wall protein"/>
    <property type="match status" value="1"/>
</dbReference>
<dbReference type="InterPro" id="IPR000490">
    <property type="entry name" value="Glyco_hydro_17"/>
</dbReference>
<evidence type="ECO:0000256" key="2">
    <source>
        <dbReference type="ARBA" id="ARBA00008773"/>
    </source>
</evidence>
<evidence type="ECO:0000256" key="11">
    <source>
        <dbReference type="SAM" id="MobiDB-lite"/>
    </source>
</evidence>
<keyword evidence="6" id="KW-0378">Hydrolase</keyword>
<dbReference type="Proteomes" id="UP000244309">
    <property type="component" value="Unassembled WGS sequence"/>
</dbReference>
<organism evidence="13 14">
    <name type="scientific">Candidozyma haemuli</name>
    <dbReference type="NCBI Taxonomy" id="45357"/>
    <lineage>
        <taxon>Eukaryota</taxon>
        <taxon>Fungi</taxon>
        <taxon>Dikarya</taxon>
        <taxon>Ascomycota</taxon>
        <taxon>Saccharomycotina</taxon>
        <taxon>Pichiomycetes</taxon>
        <taxon>Metschnikowiaceae</taxon>
        <taxon>Candidozyma</taxon>
    </lineage>
</organism>
<evidence type="ECO:0000313" key="13">
    <source>
        <dbReference type="EMBL" id="PVH22184.1"/>
    </source>
</evidence>
<dbReference type="SUPFAM" id="SSF51445">
    <property type="entry name" value="(Trans)glycosidases"/>
    <property type="match status" value="1"/>
</dbReference>
<dbReference type="Gene3D" id="3.20.20.80">
    <property type="entry name" value="Glycosidases"/>
    <property type="match status" value="1"/>
</dbReference>
<evidence type="ECO:0000256" key="5">
    <source>
        <dbReference type="ARBA" id="ARBA00022729"/>
    </source>
</evidence>
<feature type="compositionally biased region" description="Low complexity" evidence="11">
    <location>
        <begin position="81"/>
        <end position="113"/>
    </location>
</feature>
<dbReference type="RefSeq" id="XP_025343124.1">
    <property type="nucleotide sequence ID" value="XM_025488462.1"/>
</dbReference>
<evidence type="ECO:0000256" key="1">
    <source>
        <dbReference type="ARBA" id="ARBA00004191"/>
    </source>
</evidence>
<comment type="subcellular location">
    <subcellularLocation>
        <location evidence="1">Secreted</location>
        <location evidence="1">Cell wall</location>
    </subcellularLocation>
</comment>
<evidence type="ECO:0008006" key="15">
    <source>
        <dbReference type="Google" id="ProtNLM"/>
    </source>
</evidence>
<comment type="similarity">
    <text evidence="2 10">Belongs to the glycosyl hydrolase 17 family.</text>
</comment>
<feature type="region of interest" description="Disordered" evidence="11">
    <location>
        <begin position="71"/>
        <end position="113"/>
    </location>
</feature>
<keyword evidence="5 12" id="KW-0732">Signal</keyword>
<evidence type="ECO:0000256" key="8">
    <source>
        <dbReference type="ARBA" id="ARBA00023295"/>
    </source>
</evidence>
<dbReference type="VEuPathDB" id="FungiDB:CXQ85_004854"/>
<dbReference type="GO" id="GO:0005975">
    <property type="term" value="P:carbohydrate metabolic process"/>
    <property type="evidence" value="ECO:0007669"/>
    <property type="project" value="InterPro"/>
</dbReference>
<keyword evidence="3" id="KW-0134">Cell wall</keyword>
<evidence type="ECO:0000256" key="4">
    <source>
        <dbReference type="ARBA" id="ARBA00022525"/>
    </source>
</evidence>
<dbReference type="GeneID" id="37010184"/>
<accession>A0A2V1AWL4</accession>
<evidence type="ECO:0000256" key="3">
    <source>
        <dbReference type="ARBA" id="ARBA00022512"/>
    </source>
</evidence>
<dbReference type="OrthoDB" id="941679at2759"/>
<dbReference type="GO" id="GO:0009277">
    <property type="term" value="C:fungal-type cell wall"/>
    <property type="evidence" value="ECO:0007669"/>
    <property type="project" value="TreeGrafter"/>
</dbReference>
<comment type="caution">
    <text evidence="13">The sequence shown here is derived from an EMBL/GenBank/DDBJ whole genome shotgun (WGS) entry which is preliminary data.</text>
</comment>
<keyword evidence="9" id="KW-0961">Cell wall biogenesis/degradation</keyword>
<evidence type="ECO:0000256" key="7">
    <source>
        <dbReference type="ARBA" id="ARBA00023180"/>
    </source>
</evidence>